<evidence type="ECO:0000256" key="16">
    <source>
        <dbReference type="PROSITE-ProRule" id="PRU00209"/>
    </source>
</evidence>
<evidence type="ECO:0000313" key="20">
    <source>
        <dbReference type="EMBL" id="PJE77202.1"/>
    </source>
</evidence>
<dbReference type="Pfam" id="PF03483">
    <property type="entry name" value="B3_4"/>
    <property type="match status" value="1"/>
</dbReference>
<comment type="similarity">
    <text evidence="2 15">Belongs to the phenylalanyl-tRNA synthetase beta subunit family. Type 1 subfamily.</text>
</comment>
<keyword evidence="4 15" id="KW-0963">Cytoplasm</keyword>
<dbReference type="InterPro" id="IPR009061">
    <property type="entry name" value="DNA-bd_dom_put_sf"/>
</dbReference>
<dbReference type="SUPFAM" id="SSF54991">
    <property type="entry name" value="Anticodon-binding domain of PheRS"/>
    <property type="match status" value="1"/>
</dbReference>
<comment type="caution">
    <text evidence="20">The sequence shown here is derived from an EMBL/GenBank/DDBJ whole genome shotgun (WGS) entry which is preliminary data.</text>
</comment>
<evidence type="ECO:0000256" key="9">
    <source>
        <dbReference type="ARBA" id="ARBA00022840"/>
    </source>
</evidence>
<keyword evidence="6 15" id="KW-0436">Ligase</keyword>
<dbReference type="Pfam" id="PF03484">
    <property type="entry name" value="B5"/>
    <property type="match status" value="1"/>
</dbReference>
<dbReference type="FunFam" id="3.30.70.380:FF:000001">
    <property type="entry name" value="Phenylalanine--tRNA ligase beta subunit"/>
    <property type="match status" value="1"/>
</dbReference>
<evidence type="ECO:0000256" key="3">
    <source>
        <dbReference type="ARBA" id="ARBA00011209"/>
    </source>
</evidence>
<dbReference type="SMART" id="SM00896">
    <property type="entry name" value="FDX-ACB"/>
    <property type="match status" value="1"/>
</dbReference>
<dbReference type="NCBIfam" id="TIGR00472">
    <property type="entry name" value="pheT_bact"/>
    <property type="match status" value="1"/>
</dbReference>
<evidence type="ECO:0000256" key="11">
    <source>
        <dbReference type="ARBA" id="ARBA00022884"/>
    </source>
</evidence>
<dbReference type="CDD" id="cd02796">
    <property type="entry name" value="tRNA_bind_bactPheRS"/>
    <property type="match status" value="1"/>
</dbReference>
<comment type="cofactor">
    <cofactor evidence="15">
        <name>Mg(2+)</name>
        <dbReference type="ChEBI" id="CHEBI:18420"/>
    </cofactor>
    <text evidence="15">Binds 2 magnesium ions per tetramer.</text>
</comment>
<dbReference type="NCBIfam" id="NF045760">
    <property type="entry name" value="YtpR"/>
    <property type="match status" value="1"/>
</dbReference>
<evidence type="ECO:0000256" key="15">
    <source>
        <dbReference type="HAMAP-Rule" id="MF_00283"/>
    </source>
</evidence>
<accession>A0A2M8LIE0</accession>
<dbReference type="PANTHER" id="PTHR10947:SF0">
    <property type="entry name" value="PHENYLALANINE--TRNA LIGASE BETA SUBUNIT"/>
    <property type="match status" value="1"/>
</dbReference>
<dbReference type="Gene3D" id="2.40.50.140">
    <property type="entry name" value="Nucleic acid-binding proteins"/>
    <property type="match status" value="1"/>
</dbReference>
<dbReference type="PROSITE" id="PS51483">
    <property type="entry name" value="B5"/>
    <property type="match status" value="1"/>
</dbReference>
<dbReference type="Gene3D" id="3.50.40.10">
    <property type="entry name" value="Phenylalanyl-trna Synthetase, Chain B, domain 3"/>
    <property type="match status" value="1"/>
</dbReference>
<dbReference type="InterPro" id="IPR020825">
    <property type="entry name" value="Phe-tRNA_synthase-like_B3/B4"/>
</dbReference>
<dbReference type="InterPro" id="IPR002547">
    <property type="entry name" value="tRNA-bd_dom"/>
</dbReference>
<evidence type="ECO:0000256" key="14">
    <source>
        <dbReference type="ARBA" id="ARBA00049255"/>
    </source>
</evidence>
<feature type="binding site" evidence="15">
    <location>
        <position position="466"/>
    </location>
    <ligand>
        <name>Mg(2+)</name>
        <dbReference type="ChEBI" id="CHEBI:18420"/>
        <note>shared with alpha subunit</note>
    </ligand>
</feature>
<comment type="subunit">
    <text evidence="3 15">Tetramer of two alpha and two beta subunits.</text>
</comment>
<comment type="subcellular location">
    <subcellularLocation>
        <location evidence="1 15">Cytoplasm</location>
    </subcellularLocation>
</comment>
<evidence type="ECO:0000256" key="7">
    <source>
        <dbReference type="ARBA" id="ARBA00022723"/>
    </source>
</evidence>
<dbReference type="GO" id="GO:0000049">
    <property type="term" value="F:tRNA binding"/>
    <property type="evidence" value="ECO:0007669"/>
    <property type="project" value="UniProtKB-UniRule"/>
</dbReference>
<evidence type="ECO:0000256" key="4">
    <source>
        <dbReference type="ARBA" id="ARBA00022490"/>
    </source>
</evidence>
<dbReference type="Gene3D" id="3.30.930.10">
    <property type="entry name" value="Bira Bifunctional Protein, Domain 2"/>
    <property type="match status" value="1"/>
</dbReference>
<dbReference type="PROSITE" id="PS51447">
    <property type="entry name" value="FDX_ACB"/>
    <property type="match status" value="1"/>
</dbReference>
<dbReference type="EMBL" id="PFEU01000004">
    <property type="protein sequence ID" value="PJE77202.1"/>
    <property type="molecule type" value="Genomic_DNA"/>
</dbReference>
<dbReference type="InterPro" id="IPR045060">
    <property type="entry name" value="Phe-tRNA-ligase_IIc_bsu"/>
</dbReference>
<dbReference type="GO" id="GO:0009328">
    <property type="term" value="C:phenylalanine-tRNA ligase complex"/>
    <property type="evidence" value="ECO:0007669"/>
    <property type="project" value="TreeGrafter"/>
</dbReference>
<dbReference type="InterPro" id="IPR045864">
    <property type="entry name" value="aa-tRNA-synth_II/BPL/LPL"/>
</dbReference>
<dbReference type="SUPFAM" id="SSF50249">
    <property type="entry name" value="Nucleic acid-binding proteins"/>
    <property type="match status" value="1"/>
</dbReference>
<dbReference type="Pfam" id="PF01588">
    <property type="entry name" value="tRNA_bind"/>
    <property type="match status" value="1"/>
</dbReference>
<dbReference type="InterPro" id="IPR012340">
    <property type="entry name" value="NA-bd_OB-fold"/>
</dbReference>
<feature type="domain" description="B5" evidence="19">
    <location>
        <begin position="411"/>
        <end position="488"/>
    </location>
</feature>
<evidence type="ECO:0000256" key="1">
    <source>
        <dbReference type="ARBA" id="ARBA00004496"/>
    </source>
</evidence>
<evidence type="ECO:0000259" key="19">
    <source>
        <dbReference type="PROSITE" id="PS51483"/>
    </source>
</evidence>
<dbReference type="Pfam" id="PF17759">
    <property type="entry name" value="tRNA_synthFbeta"/>
    <property type="match status" value="1"/>
</dbReference>
<keyword evidence="8 15" id="KW-0547">Nucleotide-binding</keyword>
<dbReference type="InterPro" id="IPR005146">
    <property type="entry name" value="B3/B4_tRNA-bd"/>
</dbReference>
<dbReference type="HAMAP" id="MF_00283">
    <property type="entry name" value="Phe_tRNA_synth_beta1"/>
    <property type="match status" value="1"/>
</dbReference>
<name>A0A2M8LIE0_9BACT</name>
<evidence type="ECO:0000256" key="5">
    <source>
        <dbReference type="ARBA" id="ARBA00022555"/>
    </source>
</evidence>
<dbReference type="InterPro" id="IPR036690">
    <property type="entry name" value="Fdx_antiC-bd_sf"/>
</dbReference>
<comment type="catalytic activity">
    <reaction evidence="14 15">
        <text>tRNA(Phe) + L-phenylalanine + ATP = L-phenylalanyl-tRNA(Phe) + AMP + diphosphate + H(+)</text>
        <dbReference type="Rhea" id="RHEA:19413"/>
        <dbReference type="Rhea" id="RHEA-COMP:9668"/>
        <dbReference type="Rhea" id="RHEA-COMP:9699"/>
        <dbReference type="ChEBI" id="CHEBI:15378"/>
        <dbReference type="ChEBI" id="CHEBI:30616"/>
        <dbReference type="ChEBI" id="CHEBI:33019"/>
        <dbReference type="ChEBI" id="CHEBI:58095"/>
        <dbReference type="ChEBI" id="CHEBI:78442"/>
        <dbReference type="ChEBI" id="CHEBI:78531"/>
        <dbReference type="ChEBI" id="CHEBI:456215"/>
        <dbReference type="EC" id="6.1.1.20"/>
    </reaction>
</comment>
<dbReference type="SUPFAM" id="SSF56037">
    <property type="entry name" value="PheT/TilS domain"/>
    <property type="match status" value="1"/>
</dbReference>
<dbReference type="InterPro" id="IPR033714">
    <property type="entry name" value="tRNA_bind_bactPheRS"/>
</dbReference>
<dbReference type="Gene3D" id="3.30.56.10">
    <property type="match status" value="2"/>
</dbReference>
<feature type="binding site" evidence="15">
    <location>
        <position position="472"/>
    </location>
    <ligand>
        <name>Mg(2+)</name>
        <dbReference type="ChEBI" id="CHEBI:18420"/>
        <note>shared with alpha subunit</note>
    </ligand>
</feature>
<dbReference type="PROSITE" id="PS50886">
    <property type="entry name" value="TRBD"/>
    <property type="match status" value="1"/>
</dbReference>
<keyword evidence="5 16" id="KW-0820">tRNA-binding</keyword>
<dbReference type="Pfam" id="PF03147">
    <property type="entry name" value="FDX-ACB"/>
    <property type="match status" value="1"/>
</dbReference>
<evidence type="ECO:0000256" key="12">
    <source>
        <dbReference type="ARBA" id="ARBA00022917"/>
    </source>
</evidence>
<dbReference type="AlphaFoldDB" id="A0A2M8LIE0"/>
<evidence type="ECO:0000256" key="2">
    <source>
        <dbReference type="ARBA" id="ARBA00008653"/>
    </source>
</evidence>
<keyword evidence="9 15" id="KW-0067">ATP-binding</keyword>
<feature type="binding site" evidence="15">
    <location>
        <position position="475"/>
    </location>
    <ligand>
        <name>Mg(2+)</name>
        <dbReference type="ChEBI" id="CHEBI:18420"/>
        <note>shared with alpha subunit</note>
    </ligand>
</feature>
<evidence type="ECO:0000256" key="6">
    <source>
        <dbReference type="ARBA" id="ARBA00022598"/>
    </source>
</evidence>
<dbReference type="InterPro" id="IPR004532">
    <property type="entry name" value="Phe-tRNA-ligase_IIc_bsu_bact"/>
</dbReference>
<dbReference type="Proteomes" id="UP000231436">
    <property type="component" value="Unassembled WGS sequence"/>
</dbReference>
<keyword evidence="7 15" id="KW-0479">Metal-binding</keyword>
<dbReference type="GO" id="GO:0006432">
    <property type="term" value="P:phenylalanyl-tRNA aminoacylation"/>
    <property type="evidence" value="ECO:0007669"/>
    <property type="project" value="UniProtKB-UniRule"/>
</dbReference>
<feature type="binding site" evidence="15">
    <location>
        <position position="476"/>
    </location>
    <ligand>
        <name>Mg(2+)</name>
        <dbReference type="ChEBI" id="CHEBI:18420"/>
        <note>shared with alpha subunit</note>
    </ligand>
</feature>
<dbReference type="InterPro" id="IPR041616">
    <property type="entry name" value="PheRS_beta_core"/>
</dbReference>
<protein>
    <recommendedName>
        <fullName evidence="15">Phenylalanine--tRNA ligase beta subunit</fullName>
        <ecNumber evidence="15">6.1.1.20</ecNumber>
    </recommendedName>
    <alternativeName>
        <fullName evidence="15">Phenylalanyl-tRNA synthetase beta subunit</fullName>
        <shortName evidence="15">PheRS</shortName>
    </alternativeName>
</protein>
<gene>
    <name evidence="15" type="primary">pheT</name>
    <name evidence="20" type="ORF">COV05_00490</name>
</gene>
<organism evidence="20 21">
    <name type="scientific">Candidatus Uhrbacteria bacterium CG10_big_fil_rev_8_21_14_0_10_48_16</name>
    <dbReference type="NCBI Taxonomy" id="1975038"/>
    <lineage>
        <taxon>Bacteria</taxon>
        <taxon>Candidatus Uhriibacteriota</taxon>
    </lineage>
</organism>
<dbReference type="GO" id="GO:0000287">
    <property type="term" value="F:magnesium ion binding"/>
    <property type="evidence" value="ECO:0007669"/>
    <property type="project" value="UniProtKB-UniRule"/>
</dbReference>
<sequence length="806" mass="89277">MLISKKWLQEFVKIPAGLTDQELANRISLSTVEVERVDDQAVNMHHMVVGVIESVEKHPNADRLRVCQVNVGISLAQIVCGGTNVAVGMKVAVALPGSWVRWHGEGELVEIKHTKLRGEPSEGMICASSEIGLPQTEGDGEILDLSHLDVPAGIVLAEALEMNDVIFDIEHKSLTNRPDLMGHYGMAREISALTKASLNVYKPKTIAPGKGMTLNVSVENTDLCPRYMAVAMEGIHVEASPRWLQRRLEACGVRSINNVVDVSNFVMLELGQPMHAFDADVLGDQIVVRLAKPHEKMTALDEKTYQLDSDMLVIANGEKPMAIAGVMGGEGSGVSDKTTRIVFESANFSPVSVRKTSTKLALRSESSARFEKSLDPTVCELALRRAVELLSELSPGARVASKVVDVYARPPKPVTVSFSVSLVNERLGTQIPAKIMEEILTQLGFKVRIKKDVFDVTIPSWRATKDVEIVEDVIEEIARLYGYDNIVSTLPSFTITPPYVDRVRVLERSAREVLVGAGATETYQYAFVRPQTLELLGESLDAHLKLANPLAEDRPYLVRSLVPNLLETVIKNQRLFDSVRLFQSERVFRKEENGEEMGEGSDLLPLQPRLITGVYSGKGNDQPFWEAKKMLDQIMKKLGFAYVLAPSEQPESWQHPVRQARVLVDGVVVGTIAEVDPQKAEALGLDHRVSVFELNLNAFADLPEPLVQYEPVMVHPASERDLAFVVDERVAYGAIEEKVQGHSPFLKQIELFDVYRGKGVEEGKKSLAVHFIFRSADRTLESKEVDAEIQKIRQVLETEFGATIRT</sequence>
<keyword evidence="11 16" id="KW-0694">RNA-binding</keyword>
<keyword evidence="13 15" id="KW-0030">Aminoacyl-tRNA synthetase</keyword>
<feature type="domain" description="FDX-ACB" evidence="18">
    <location>
        <begin position="713"/>
        <end position="805"/>
    </location>
</feature>
<dbReference type="FunFam" id="3.50.40.10:FF:000001">
    <property type="entry name" value="Phenylalanine--tRNA ligase beta subunit"/>
    <property type="match status" value="1"/>
</dbReference>
<dbReference type="SUPFAM" id="SSF55681">
    <property type="entry name" value="Class II aaRS and biotin synthetases"/>
    <property type="match status" value="1"/>
</dbReference>
<dbReference type="GO" id="GO:0004826">
    <property type="term" value="F:phenylalanine-tRNA ligase activity"/>
    <property type="evidence" value="ECO:0007669"/>
    <property type="project" value="UniProtKB-UniRule"/>
</dbReference>
<reference evidence="21" key="1">
    <citation type="submission" date="2017-09" db="EMBL/GenBank/DDBJ databases">
        <title>Depth-based differentiation of microbial function through sediment-hosted aquifers and enrichment of novel symbionts in the deep terrestrial subsurface.</title>
        <authorList>
            <person name="Probst A.J."/>
            <person name="Ladd B."/>
            <person name="Jarett J.K."/>
            <person name="Geller-Mcgrath D.E."/>
            <person name="Sieber C.M.K."/>
            <person name="Emerson J.B."/>
            <person name="Anantharaman K."/>
            <person name="Thomas B.C."/>
            <person name="Malmstrom R."/>
            <person name="Stieglmeier M."/>
            <person name="Klingl A."/>
            <person name="Woyke T."/>
            <person name="Ryan C.M."/>
            <person name="Banfield J.F."/>
        </authorList>
    </citation>
    <scope>NUCLEOTIDE SEQUENCE [LARGE SCALE GENOMIC DNA]</scope>
</reference>
<dbReference type="CDD" id="cd00769">
    <property type="entry name" value="PheRS_beta_core"/>
    <property type="match status" value="1"/>
</dbReference>
<evidence type="ECO:0000256" key="10">
    <source>
        <dbReference type="ARBA" id="ARBA00022842"/>
    </source>
</evidence>
<evidence type="ECO:0000259" key="18">
    <source>
        <dbReference type="PROSITE" id="PS51447"/>
    </source>
</evidence>
<dbReference type="Gene3D" id="3.30.70.380">
    <property type="entry name" value="Ferrodoxin-fold anticodon-binding domain"/>
    <property type="match status" value="1"/>
</dbReference>
<evidence type="ECO:0000256" key="8">
    <source>
        <dbReference type="ARBA" id="ARBA00022741"/>
    </source>
</evidence>
<dbReference type="SMART" id="SM00873">
    <property type="entry name" value="B3_4"/>
    <property type="match status" value="1"/>
</dbReference>
<dbReference type="InterPro" id="IPR005121">
    <property type="entry name" value="Fdx_antiC-bd"/>
</dbReference>
<keyword evidence="10 15" id="KW-0460">Magnesium</keyword>
<dbReference type="GO" id="GO:0005524">
    <property type="term" value="F:ATP binding"/>
    <property type="evidence" value="ECO:0007669"/>
    <property type="project" value="UniProtKB-UniRule"/>
</dbReference>
<proteinExistence type="inferred from homology"/>
<feature type="domain" description="TRNA-binding" evidence="17">
    <location>
        <begin position="41"/>
        <end position="157"/>
    </location>
</feature>
<dbReference type="PANTHER" id="PTHR10947">
    <property type="entry name" value="PHENYLALANYL-TRNA SYNTHETASE BETA CHAIN AND LEUCINE-RICH REPEAT-CONTAINING PROTEIN 47"/>
    <property type="match status" value="1"/>
</dbReference>
<dbReference type="InterPro" id="IPR005147">
    <property type="entry name" value="tRNA_synthase_B5-dom"/>
</dbReference>
<dbReference type="SMART" id="SM00874">
    <property type="entry name" value="B5"/>
    <property type="match status" value="1"/>
</dbReference>
<evidence type="ECO:0000256" key="13">
    <source>
        <dbReference type="ARBA" id="ARBA00023146"/>
    </source>
</evidence>
<dbReference type="SUPFAM" id="SSF46955">
    <property type="entry name" value="Putative DNA-binding domain"/>
    <property type="match status" value="1"/>
</dbReference>
<keyword evidence="12 15" id="KW-0648">Protein biosynthesis</keyword>
<evidence type="ECO:0000313" key="21">
    <source>
        <dbReference type="Proteomes" id="UP000231436"/>
    </source>
</evidence>
<dbReference type="EC" id="6.1.1.20" evidence="15"/>
<evidence type="ECO:0000259" key="17">
    <source>
        <dbReference type="PROSITE" id="PS50886"/>
    </source>
</evidence>